<comment type="caution">
    <text evidence="1">The sequence shown here is derived from an EMBL/GenBank/DDBJ whole genome shotgun (WGS) entry which is preliminary data.</text>
</comment>
<proteinExistence type="predicted"/>
<dbReference type="AlphaFoldDB" id="A0A917U9N5"/>
<name>A0A917U9N5_9ACTN</name>
<gene>
    <name evidence="1" type="ORF">GCM10007977_082190</name>
</gene>
<protein>
    <submittedName>
        <fullName evidence="1">Uncharacterized protein</fullName>
    </submittedName>
</protein>
<dbReference type="RefSeq" id="WP_190255469.1">
    <property type="nucleotide sequence ID" value="NZ_BMPI01000056.1"/>
</dbReference>
<dbReference type="EMBL" id="BMPI01000056">
    <property type="protein sequence ID" value="GGM67934.1"/>
    <property type="molecule type" value="Genomic_DNA"/>
</dbReference>
<reference evidence="1" key="1">
    <citation type="journal article" date="2014" name="Int. J. Syst. Evol. Microbiol.">
        <title>Complete genome sequence of Corynebacterium casei LMG S-19264T (=DSM 44701T), isolated from a smear-ripened cheese.</title>
        <authorList>
            <consortium name="US DOE Joint Genome Institute (JGI-PGF)"/>
            <person name="Walter F."/>
            <person name="Albersmeier A."/>
            <person name="Kalinowski J."/>
            <person name="Ruckert C."/>
        </authorList>
    </citation>
    <scope>NUCLEOTIDE SEQUENCE</scope>
    <source>
        <strain evidence="1">JCM 19831</strain>
    </source>
</reference>
<accession>A0A917U9N5</accession>
<evidence type="ECO:0000313" key="2">
    <source>
        <dbReference type="Proteomes" id="UP000642070"/>
    </source>
</evidence>
<dbReference type="Proteomes" id="UP000642070">
    <property type="component" value="Unassembled WGS sequence"/>
</dbReference>
<evidence type="ECO:0000313" key="1">
    <source>
        <dbReference type="EMBL" id="GGM67934.1"/>
    </source>
</evidence>
<reference evidence="1" key="2">
    <citation type="submission" date="2020-09" db="EMBL/GenBank/DDBJ databases">
        <authorList>
            <person name="Sun Q."/>
            <person name="Ohkuma M."/>
        </authorList>
    </citation>
    <scope>NUCLEOTIDE SEQUENCE</scope>
    <source>
        <strain evidence="1">JCM 19831</strain>
    </source>
</reference>
<sequence>MDRQRLLSGVAARLETLGIAAEFGLLVPYQDFYGSSPDGPGRMQVTVVAARRTVPPGEGGLSADGRMWVRDVDLDYELSGDELAALLGGYPIDYRHARYTETWVRTLHEQLRDCAPWRLATAYRVSQPGKPIPLFGLKGMNHQVKPMVALDAPDGVPRLTMHWTGSNARLSRALWEIPADLRAALL</sequence>
<organism evidence="1 2">
    <name type="scientific">Dactylosporangium sucinum</name>
    <dbReference type="NCBI Taxonomy" id="1424081"/>
    <lineage>
        <taxon>Bacteria</taxon>
        <taxon>Bacillati</taxon>
        <taxon>Actinomycetota</taxon>
        <taxon>Actinomycetes</taxon>
        <taxon>Micromonosporales</taxon>
        <taxon>Micromonosporaceae</taxon>
        <taxon>Dactylosporangium</taxon>
    </lineage>
</organism>
<keyword evidence="2" id="KW-1185">Reference proteome</keyword>